<dbReference type="InterPro" id="IPR004046">
    <property type="entry name" value="GST_C"/>
</dbReference>
<dbReference type="PROSITE" id="PS50405">
    <property type="entry name" value="GST_CTER"/>
    <property type="match status" value="1"/>
</dbReference>
<evidence type="ECO:0000259" key="7">
    <source>
        <dbReference type="PROSITE" id="PS50405"/>
    </source>
</evidence>
<evidence type="ECO:0000313" key="8">
    <source>
        <dbReference type="EMBL" id="KAF7281506.1"/>
    </source>
</evidence>
<dbReference type="InterPro" id="IPR010987">
    <property type="entry name" value="Glutathione-S-Trfase_C-like"/>
</dbReference>
<dbReference type="CDD" id="cd03183">
    <property type="entry name" value="GST_C_Theta"/>
    <property type="match status" value="1"/>
</dbReference>
<dbReference type="SFLD" id="SFLDS00019">
    <property type="entry name" value="Glutathione_Transferase_(cytos"/>
    <property type="match status" value="1"/>
</dbReference>
<dbReference type="Proteomes" id="UP000625711">
    <property type="component" value="Unassembled WGS sequence"/>
</dbReference>
<sequence length="230" mass="27165">MATLKYYFDLMSQPSRALYVILKLTKIPFEPCPVALRKGEHRTDEFRDKFSRFQKVPFIHDGDFKLAESIAILRYLKSKYPDNFCESLYPNDSKNQAKVDEYLEWQHLNIRMNCSYYFWYKWILPNMTKSPPDENKIAELESNMIGSVKEFVELFLDQGHKYIAGDNISAADIFAACELEQPRIAGFDVFQEHPKLQTWLESVKRECNPYYQEAHFYVDNLAKKQLNAKL</sequence>
<comment type="catalytic activity">
    <reaction evidence="5">
        <text>RX + glutathione = an S-substituted glutathione + a halide anion + H(+)</text>
        <dbReference type="Rhea" id="RHEA:16437"/>
        <dbReference type="ChEBI" id="CHEBI:15378"/>
        <dbReference type="ChEBI" id="CHEBI:16042"/>
        <dbReference type="ChEBI" id="CHEBI:17792"/>
        <dbReference type="ChEBI" id="CHEBI:57925"/>
        <dbReference type="ChEBI" id="CHEBI:90779"/>
        <dbReference type="EC" id="2.5.1.18"/>
    </reaction>
</comment>
<evidence type="ECO:0000256" key="3">
    <source>
        <dbReference type="ARBA" id="ARBA00022490"/>
    </source>
</evidence>
<evidence type="ECO:0000313" key="9">
    <source>
        <dbReference type="Proteomes" id="UP000625711"/>
    </source>
</evidence>
<evidence type="ECO:0000256" key="2">
    <source>
        <dbReference type="ARBA" id="ARBA00009899"/>
    </source>
</evidence>
<comment type="caution">
    <text evidence="8">The sequence shown here is derived from an EMBL/GenBank/DDBJ whole genome shotgun (WGS) entry which is preliminary data.</text>
</comment>
<dbReference type="OrthoDB" id="422574at2759"/>
<dbReference type="InterPro" id="IPR051369">
    <property type="entry name" value="GST_Theta"/>
</dbReference>
<dbReference type="InterPro" id="IPR036249">
    <property type="entry name" value="Thioredoxin-like_sf"/>
</dbReference>
<dbReference type="AlphaFoldDB" id="A0A834MGM2"/>
<dbReference type="GO" id="GO:0006749">
    <property type="term" value="P:glutathione metabolic process"/>
    <property type="evidence" value="ECO:0007669"/>
    <property type="project" value="TreeGrafter"/>
</dbReference>
<proteinExistence type="inferred from homology"/>
<dbReference type="InterPro" id="IPR004045">
    <property type="entry name" value="Glutathione_S-Trfase_N"/>
</dbReference>
<comment type="subcellular location">
    <subcellularLocation>
        <location evidence="1">Cytoplasm</location>
    </subcellularLocation>
</comment>
<dbReference type="PANTHER" id="PTHR43917">
    <property type="match status" value="1"/>
</dbReference>
<dbReference type="Pfam" id="PF00043">
    <property type="entry name" value="GST_C"/>
    <property type="match status" value="1"/>
</dbReference>
<dbReference type="Pfam" id="PF02798">
    <property type="entry name" value="GST_N"/>
    <property type="match status" value="1"/>
</dbReference>
<dbReference type="InterPro" id="IPR040075">
    <property type="entry name" value="GST_N_Theta"/>
</dbReference>
<dbReference type="SUPFAM" id="SSF47616">
    <property type="entry name" value="GST C-terminal domain-like"/>
    <property type="match status" value="1"/>
</dbReference>
<organism evidence="8 9">
    <name type="scientific">Rhynchophorus ferrugineus</name>
    <name type="common">Red palm weevil</name>
    <name type="synonym">Curculio ferrugineus</name>
    <dbReference type="NCBI Taxonomy" id="354439"/>
    <lineage>
        <taxon>Eukaryota</taxon>
        <taxon>Metazoa</taxon>
        <taxon>Ecdysozoa</taxon>
        <taxon>Arthropoda</taxon>
        <taxon>Hexapoda</taxon>
        <taxon>Insecta</taxon>
        <taxon>Pterygota</taxon>
        <taxon>Neoptera</taxon>
        <taxon>Endopterygota</taxon>
        <taxon>Coleoptera</taxon>
        <taxon>Polyphaga</taxon>
        <taxon>Cucujiformia</taxon>
        <taxon>Curculionidae</taxon>
        <taxon>Dryophthorinae</taxon>
        <taxon>Rhynchophorus</taxon>
    </lineage>
</organism>
<dbReference type="GO" id="GO:0005737">
    <property type="term" value="C:cytoplasm"/>
    <property type="evidence" value="ECO:0007669"/>
    <property type="project" value="UniProtKB-SubCell"/>
</dbReference>
<dbReference type="PROSITE" id="PS50404">
    <property type="entry name" value="GST_NTER"/>
    <property type="match status" value="1"/>
</dbReference>
<accession>A0A834MGM2</accession>
<feature type="domain" description="GST C-terminal" evidence="7">
    <location>
        <begin position="92"/>
        <end position="230"/>
    </location>
</feature>
<evidence type="ECO:0000256" key="5">
    <source>
        <dbReference type="ARBA" id="ARBA00047960"/>
    </source>
</evidence>
<evidence type="ECO:0000259" key="6">
    <source>
        <dbReference type="PROSITE" id="PS50404"/>
    </source>
</evidence>
<name>A0A834MGM2_RHYFE</name>
<dbReference type="CDD" id="cd03050">
    <property type="entry name" value="GST_N_Theta"/>
    <property type="match status" value="1"/>
</dbReference>
<evidence type="ECO:0000256" key="1">
    <source>
        <dbReference type="ARBA" id="ARBA00004496"/>
    </source>
</evidence>
<keyword evidence="9" id="KW-1185">Reference proteome</keyword>
<dbReference type="InterPro" id="IPR040077">
    <property type="entry name" value="GST_C_Theta"/>
</dbReference>
<dbReference type="SFLD" id="SFLDG00358">
    <property type="entry name" value="Main_(cytGST)"/>
    <property type="match status" value="1"/>
</dbReference>
<reference evidence="8" key="1">
    <citation type="submission" date="2020-08" db="EMBL/GenBank/DDBJ databases">
        <title>Genome sequencing and assembly of the red palm weevil Rhynchophorus ferrugineus.</title>
        <authorList>
            <person name="Dias G.B."/>
            <person name="Bergman C.M."/>
            <person name="Manee M."/>
        </authorList>
    </citation>
    <scope>NUCLEOTIDE SEQUENCE</scope>
    <source>
        <strain evidence="8">AA-2017</strain>
        <tissue evidence="8">Whole larva</tissue>
    </source>
</reference>
<protein>
    <submittedName>
        <fullName evidence="8">Uncharacterized protein</fullName>
    </submittedName>
</protein>
<feature type="domain" description="GST N-terminal" evidence="6">
    <location>
        <begin position="2"/>
        <end position="84"/>
    </location>
</feature>
<dbReference type="SUPFAM" id="SSF52833">
    <property type="entry name" value="Thioredoxin-like"/>
    <property type="match status" value="1"/>
</dbReference>
<dbReference type="Gene3D" id="3.40.30.10">
    <property type="entry name" value="Glutaredoxin"/>
    <property type="match status" value="1"/>
</dbReference>
<dbReference type="FunFam" id="3.40.30.10:FF:000176">
    <property type="entry name" value="Glutathione S-transferase theta-1"/>
    <property type="match status" value="1"/>
</dbReference>
<gene>
    <name evidence="8" type="ORF">GWI33_004587</name>
</gene>
<dbReference type="InterPro" id="IPR040079">
    <property type="entry name" value="Glutathione_S-Trfase"/>
</dbReference>
<dbReference type="InterPro" id="IPR036282">
    <property type="entry name" value="Glutathione-S-Trfase_C_sf"/>
</dbReference>
<dbReference type="GO" id="GO:0004364">
    <property type="term" value="F:glutathione transferase activity"/>
    <property type="evidence" value="ECO:0007669"/>
    <property type="project" value="UniProtKB-EC"/>
</dbReference>
<dbReference type="FunFam" id="1.20.1050.10:FF:000039">
    <property type="entry name" value="Glutathione S-transferase theta-1"/>
    <property type="match status" value="1"/>
</dbReference>
<evidence type="ECO:0000256" key="4">
    <source>
        <dbReference type="ARBA" id="ARBA00022679"/>
    </source>
</evidence>
<comment type="similarity">
    <text evidence="2">Belongs to the GST superfamily. Theta family.</text>
</comment>
<dbReference type="PANTHER" id="PTHR43917:SF8">
    <property type="entry name" value="GH16740P-RELATED"/>
    <property type="match status" value="1"/>
</dbReference>
<dbReference type="Gene3D" id="1.20.1050.10">
    <property type="match status" value="1"/>
</dbReference>
<dbReference type="EMBL" id="JAACXV010000238">
    <property type="protein sequence ID" value="KAF7281506.1"/>
    <property type="molecule type" value="Genomic_DNA"/>
</dbReference>
<keyword evidence="3" id="KW-0963">Cytoplasm</keyword>
<keyword evidence="4" id="KW-0808">Transferase</keyword>